<accession>A0AAV2PZE1</accession>
<evidence type="ECO:0000313" key="2">
    <source>
        <dbReference type="Proteomes" id="UP001497623"/>
    </source>
</evidence>
<dbReference type="EMBL" id="CAXKWB010002448">
    <property type="protein sequence ID" value="CAL4066997.1"/>
    <property type="molecule type" value="Genomic_DNA"/>
</dbReference>
<reference evidence="1 2" key="1">
    <citation type="submission" date="2024-05" db="EMBL/GenBank/DDBJ databases">
        <authorList>
            <person name="Wallberg A."/>
        </authorList>
    </citation>
    <scope>NUCLEOTIDE SEQUENCE [LARGE SCALE GENOMIC DNA]</scope>
</reference>
<keyword evidence="2" id="KW-1185">Reference proteome</keyword>
<gene>
    <name evidence="1" type="ORF">MNOR_LOCUS6083</name>
</gene>
<dbReference type="Proteomes" id="UP001497623">
    <property type="component" value="Unassembled WGS sequence"/>
</dbReference>
<evidence type="ECO:0000313" key="1">
    <source>
        <dbReference type="EMBL" id="CAL4066997.1"/>
    </source>
</evidence>
<comment type="caution">
    <text evidence="1">The sequence shown here is derived from an EMBL/GenBank/DDBJ whole genome shotgun (WGS) entry which is preliminary data.</text>
</comment>
<organism evidence="1 2">
    <name type="scientific">Meganyctiphanes norvegica</name>
    <name type="common">Northern krill</name>
    <name type="synonym">Thysanopoda norvegica</name>
    <dbReference type="NCBI Taxonomy" id="48144"/>
    <lineage>
        <taxon>Eukaryota</taxon>
        <taxon>Metazoa</taxon>
        <taxon>Ecdysozoa</taxon>
        <taxon>Arthropoda</taxon>
        <taxon>Crustacea</taxon>
        <taxon>Multicrustacea</taxon>
        <taxon>Malacostraca</taxon>
        <taxon>Eumalacostraca</taxon>
        <taxon>Eucarida</taxon>
        <taxon>Euphausiacea</taxon>
        <taxon>Euphausiidae</taxon>
        <taxon>Meganyctiphanes</taxon>
    </lineage>
</organism>
<proteinExistence type="predicted"/>
<name>A0AAV2PZE1_MEGNR</name>
<dbReference type="AlphaFoldDB" id="A0AAV2PZE1"/>
<sequence length="119" mass="13797">MQTLYIWCCIFCQCRIYMTVNFLISAKLSYMLLSRISSNFFCPNQLHPQTCINFLMSKIQKATNICVNILSRKETKHLLHKLRSPIEGSAAPTKWLYSKEMDNILLPLNGFTMSHCSNL</sequence>
<protein>
    <submittedName>
        <fullName evidence="1">Uncharacterized protein</fullName>
    </submittedName>
</protein>